<dbReference type="PANTHER" id="PTHR43591">
    <property type="entry name" value="METHYLTRANSFERASE"/>
    <property type="match status" value="1"/>
</dbReference>
<organism evidence="2 3">
    <name type="scientific">Penicillium canariense</name>
    <dbReference type="NCBI Taxonomy" id="189055"/>
    <lineage>
        <taxon>Eukaryota</taxon>
        <taxon>Fungi</taxon>
        <taxon>Dikarya</taxon>
        <taxon>Ascomycota</taxon>
        <taxon>Pezizomycotina</taxon>
        <taxon>Eurotiomycetes</taxon>
        <taxon>Eurotiomycetidae</taxon>
        <taxon>Eurotiales</taxon>
        <taxon>Aspergillaceae</taxon>
        <taxon>Penicillium</taxon>
    </lineage>
</organism>
<evidence type="ECO:0000313" key="2">
    <source>
        <dbReference type="EMBL" id="KAJ5166455.1"/>
    </source>
</evidence>
<evidence type="ECO:0008006" key="4">
    <source>
        <dbReference type="Google" id="ProtNLM"/>
    </source>
</evidence>
<dbReference type="EMBL" id="JAPQKN010000003">
    <property type="protein sequence ID" value="KAJ5166455.1"/>
    <property type="molecule type" value="Genomic_DNA"/>
</dbReference>
<reference evidence="2" key="1">
    <citation type="submission" date="2022-11" db="EMBL/GenBank/DDBJ databases">
        <authorList>
            <person name="Petersen C."/>
        </authorList>
    </citation>
    <scope>NUCLEOTIDE SEQUENCE</scope>
    <source>
        <strain evidence="2">IBT 26290</strain>
    </source>
</reference>
<dbReference type="SUPFAM" id="SSF53335">
    <property type="entry name" value="S-adenosyl-L-methionine-dependent methyltransferases"/>
    <property type="match status" value="1"/>
</dbReference>
<gene>
    <name evidence="2" type="ORF">N7482_005236</name>
</gene>
<dbReference type="RefSeq" id="XP_056542916.1">
    <property type="nucleotide sequence ID" value="XM_056687361.1"/>
</dbReference>
<dbReference type="InterPro" id="IPR029063">
    <property type="entry name" value="SAM-dependent_MTases_sf"/>
</dbReference>
<feature type="compositionally biased region" description="Acidic residues" evidence="1">
    <location>
        <begin position="1"/>
        <end position="24"/>
    </location>
</feature>
<dbReference type="Proteomes" id="UP001149163">
    <property type="component" value="Unassembled WGS sequence"/>
</dbReference>
<dbReference type="Gene3D" id="3.40.50.150">
    <property type="entry name" value="Vaccinia Virus protein VP39"/>
    <property type="match status" value="1"/>
</dbReference>
<comment type="caution">
    <text evidence="2">The sequence shown here is derived from an EMBL/GenBank/DDBJ whole genome shotgun (WGS) entry which is preliminary data.</text>
</comment>
<dbReference type="Pfam" id="PF13489">
    <property type="entry name" value="Methyltransf_23"/>
    <property type="match status" value="1"/>
</dbReference>
<dbReference type="CDD" id="cd02440">
    <property type="entry name" value="AdoMet_MTases"/>
    <property type="match status" value="1"/>
</dbReference>
<evidence type="ECO:0000256" key="1">
    <source>
        <dbReference type="SAM" id="MobiDB-lite"/>
    </source>
</evidence>
<name>A0A9W9I207_9EURO</name>
<protein>
    <recommendedName>
        <fullName evidence="4">S-adenosyl-L-methionine-dependent methyltransferase</fullName>
    </recommendedName>
</protein>
<dbReference type="GeneID" id="81426537"/>
<dbReference type="OrthoDB" id="529367at2759"/>
<evidence type="ECO:0000313" key="3">
    <source>
        <dbReference type="Proteomes" id="UP001149163"/>
    </source>
</evidence>
<keyword evidence="3" id="KW-1185">Reference proteome</keyword>
<dbReference type="PANTHER" id="PTHR43591:SF10">
    <property type="entry name" value="ABC TRANSMEMBRANE TYPE-1 DOMAIN-CONTAINING PROTEIN-RELATED"/>
    <property type="match status" value="1"/>
</dbReference>
<sequence>MSDEIAADPDFYGLDDDYGPDDFQSETTSISSSIAKGRLENGRRYQALKDDDYWSPSDEQQFEAFEIGHMVFLVLDYHQPNALHHAPIGKNPKWTFQHILDIGTGKGNWAIDAADMYPSATVRGVDIFPPPVTWTPPNCVFEVDDILRPWTWREPFDFIHLRLMLGAFTPEGWDQVYKQCYDALEPGGWIEQIELDVRVYSDDNTLEEGGYLAGWGDNFIGCSERAGRSLLTQETMLGAMKKAGFVDTKEKLYKIPLGPWPKDKILKEAGQLQYLHWTAALEGWAMWLLTKHGAPSPWSKDEVSVYLAKVRAELKNPRTHAYEYARRVWARKPTEEEAKASVEVKVEPSS</sequence>
<accession>A0A9W9I207</accession>
<proteinExistence type="predicted"/>
<feature type="region of interest" description="Disordered" evidence="1">
    <location>
        <begin position="1"/>
        <end position="31"/>
    </location>
</feature>
<reference evidence="2" key="2">
    <citation type="journal article" date="2023" name="IMA Fungus">
        <title>Comparative genomic study of the Penicillium genus elucidates a diverse pangenome and 15 lateral gene transfer events.</title>
        <authorList>
            <person name="Petersen C."/>
            <person name="Sorensen T."/>
            <person name="Nielsen M.R."/>
            <person name="Sondergaard T.E."/>
            <person name="Sorensen J.L."/>
            <person name="Fitzpatrick D.A."/>
            <person name="Frisvad J.C."/>
            <person name="Nielsen K.L."/>
        </authorList>
    </citation>
    <scope>NUCLEOTIDE SEQUENCE</scope>
    <source>
        <strain evidence="2">IBT 26290</strain>
    </source>
</reference>
<dbReference type="GO" id="GO:0008168">
    <property type="term" value="F:methyltransferase activity"/>
    <property type="evidence" value="ECO:0007669"/>
    <property type="project" value="TreeGrafter"/>
</dbReference>
<dbReference type="AlphaFoldDB" id="A0A9W9I207"/>